<dbReference type="InterPro" id="IPR051908">
    <property type="entry name" value="Ribosomal_N-acetyltransferase"/>
</dbReference>
<organism evidence="2 3">
    <name type="scientific">Thalassotalea insulae</name>
    <dbReference type="NCBI Taxonomy" id="2056778"/>
    <lineage>
        <taxon>Bacteria</taxon>
        <taxon>Pseudomonadati</taxon>
        <taxon>Pseudomonadota</taxon>
        <taxon>Gammaproteobacteria</taxon>
        <taxon>Alteromonadales</taxon>
        <taxon>Colwelliaceae</taxon>
        <taxon>Thalassotalea</taxon>
    </lineage>
</organism>
<dbReference type="InterPro" id="IPR016181">
    <property type="entry name" value="Acyl_CoA_acyltransferase"/>
</dbReference>
<dbReference type="RefSeq" id="WP_284244255.1">
    <property type="nucleotide sequence ID" value="NZ_BSST01000001.1"/>
</dbReference>
<dbReference type="PANTHER" id="PTHR43441">
    <property type="entry name" value="RIBOSOMAL-PROTEIN-SERINE ACETYLTRANSFERASE"/>
    <property type="match status" value="1"/>
</dbReference>
<gene>
    <name evidence="2" type="ORF">tinsulaeT_17100</name>
</gene>
<evidence type="ECO:0000313" key="2">
    <source>
        <dbReference type="EMBL" id="GLX78370.1"/>
    </source>
</evidence>
<name>A0ABQ6GV46_9GAMM</name>
<feature type="domain" description="N-acetyltransferase" evidence="1">
    <location>
        <begin position="22"/>
        <end position="177"/>
    </location>
</feature>
<sequence length="177" mass="20093">MLESKRLILKPPSLALQPAVLAAIRESKAELEQFLLWVPYALTEKQSIDDIKKAIENFNRFEHELRYFIVEKDTCELIGAIGLLIKDENQGYFELGYWLKTSATGQGFITEAVYRLEKHAFEQLNAKCIEIKAAETNVKSQAVALRCGYQYRATLPSDSQLPSGELNNTIVYTKTCL</sequence>
<dbReference type="EMBL" id="BSST01000001">
    <property type="protein sequence ID" value="GLX78370.1"/>
    <property type="molecule type" value="Genomic_DNA"/>
</dbReference>
<keyword evidence="3" id="KW-1185">Reference proteome</keyword>
<dbReference type="PROSITE" id="PS51186">
    <property type="entry name" value="GNAT"/>
    <property type="match status" value="1"/>
</dbReference>
<dbReference type="Proteomes" id="UP001157186">
    <property type="component" value="Unassembled WGS sequence"/>
</dbReference>
<comment type="caution">
    <text evidence="2">The sequence shown here is derived from an EMBL/GenBank/DDBJ whole genome shotgun (WGS) entry which is preliminary data.</text>
</comment>
<accession>A0ABQ6GV46</accession>
<reference evidence="2 3" key="1">
    <citation type="submission" date="2023-03" db="EMBL/GenBank/DDBJ databases">
        <title>Draft genome sequence of Thalassotalea insulae KCTC 62186T.</title>
        <authorList>
            <person name="Sawabe T."/>
        </authorList>
    </citation>
    <scope>NUCLEOTIDE SEQUENCE [LARGE SCALE GENOMIC DNA]</scope>
    <source>
        <strain evidence="2 3">KCTC 62186</strain>
    </source>
</reference>
<protein>
    <submittedName>
        <fullName evidence="2">N-acetyltransferase</fullName>
    </submittedName>
</protein>
<dbReference type="Gene3D" id="3.40.630.30">
    <property type="match status" value="1"/>
</dbReference>
<evidence type="ECO:0000259" key="1">
    <source>
        <dbReference type="PROSITE" id="PS51186"/>
    </source>
</evidence>
<proteinExistence type="predicted"/>
<dbReference type="SUPFAM" id="SSF55729">
    <property type="entry name" value="Acyl-CoA N-acyltransferases (Nat)"/>
    <property type="match status" value="1"/>
</dbReference>
<evidence type="ECO:0000313" key="3">
    <source>
        <dbReference type="Proteomes" id="UP001157186"/>
    </source>
</evidence>
<dbReference type="PANTHER" id="PTHR43441:SF3">
    <property type="entry name" value="ACETYLTRANSFERASE"/>
    <property type="match status" value="1"/>
</dbReference>
<dbReference type="InterPro" id="IPR000182">
    <property type="entry name" value="GNAT_dom"/>
</dbReference>
<dbReference type="Pfam" id="PF13302">
    <property type="entry name" value="Acetyltransf_3"/>
    <property type="match status" value="1"/>
</dbReference>